<dbReference type="InterPro" id="IPR008999">
    <property type="entry name" value="Actin-crosslinking"/>
</dbReference>
<name>A0A0K1PYU5_9BACT</name>
<evidence type="ECO:0000313" key="3">
    <source>
        <dbReference type="EMBL" id="AKU98698.1"/>
    </source>
</evidence>
<evidence type="ECO:0000313" key="4">
    <source>
        <dbReference type="Proteomes" id="UP000064967"/>
    </source>
</evidence>
<accession>A0A0K1PYU5</accession>
<dbReference type="GO" id="GO:0051017">
    <property type="term" value="P:actin filament bundle assembly"/>
    <property type="evidence" value="ECO:0007669"/>
    <property type="project" value="TreeGrafter"/>
</dbReference>
<feature type="compositionally biased region" description="Polar residues" evidence="1">
    <location>
        <begin position="176"/>
        <end position="188"/>
    </location>
</feature>
<keyword evidence="3" id="KW-0560">Oxidoreductase</keyword>
<dbReference type="PANTHER" id="PTHR10551">
    <property type="entry name" value="FASCIN"/>
    <property type="match status" value="1"/>
</dbReference>
<dbReference type="STRING" id="1391654.AKJ09_05362"/>
<keyword evidence="2" id="KW-0732">Signal</keyword>
<gene>
    <name evidence="3" type="ORF">AKJ09_05362</name>
</gene>
<dbReference type="CDD" id="cd00257">
    <property type="entry name" value="beta-trefoil_FSCN-like"/>
    <property type="match status" value="1"/>
</dbReference>
<dbReference type="KEGG" id="llu:AKJ09_05362"/>
<dbReference type="Proteomes" id="UP000064967">
    <property type="component" value="Chromosome"/>
</dbReference>
<dbReference type="GO" id="GO:0016477">
    <property type="term" value="P:cell migration"/>
    <property type="evidence" value="ECO:0007669"/>
    <property type="project" value="TreeGrafter"/>
</dbReference>
<dbReference type="GO" id="GO:0051015">
    <property type="term" value="F:actin filament binding"/>
    <property type="evidence" value="ECO:0007669"/>
    <property type="project" value="InterPro"/>
</dbReference>
<keyword evidence="4" id="KW-1185">Reference proteome</keyword>
<dbReference type="GO" id="GO:0015629">
    <property type="term" value="C:actin cytoskeleton"/>
    <property type="evidence" value="ECO:0007669"/>
    <property type="project" value="TreeGrafter"/>
</dbReference>
<dbReference type="RefSeq" id="WP_146649683.1">
    <property type="nucleotide sequence ID" value="NZ_CP012333.1"/>
</dbReference>
<reference evidence="3 4" key="1">
    <citation type="submission" date="2015-08" db="EMBL/GenBank/DDBJ databases">
        <authorList>
            <person name="Babu N.S."/>
            <person name="Beckwith C.J."/>
            <person name="Beseler K.G."/>
            <person name="Brison A."/>
            <person name="Carone J.V."/>
            <person name="Caskin T.P."/>
            <person name="Diamond M."/>
            <person name="Durham M.E."/>
            <person name="Foxe J.M."/>
            <person name="Go M."/>
            <person name="Henderson B.A."/>
            <person name="Jones I.B."/>
            <person name="McGettigan J.A."/>
            <person name="Micheletti S.J."/>
            <person name="Nasrallah M.E."/>
            <person name="Ortiz D."/>
            <person name="Piller C.R."/>
            <person name="Privatt S.R."/>
            <person name="Schneider S.L."/>
            <person name="Sharp S."/>
            <person name="Smith T.C."/>
            <person name="Stanton J.D."/>
            <person name="Ullery H.E."/>
            <person name="Wilson R.J."/>
            <person name="Serrano M.G."/>
            <person name="Buck G."/>
            <person name="Lee V."/>
            <person name="Wang Y."/>
            <person name="Carvalho R."/>
            <person name="Voegtly L."/>
            <person name="Shi R."/>
            <person name="Duckworth R."/>
            <person name="Johnson A."/>
            <person name="Loviza R."/>
            <person name="Walstead R."/>
            <person name="Shah Z."/>
            <person name="Kiflezghi M."/>
            <person name="Wade K."/>
            <person name="Ball S.L."/>
            <person name="Bradley K.W."/>
            <person name="Asai D.J."/>
            <person name="Bowman C.A."/>
            <person name="Russell D.A."/>
            <person name="Pope W.H."/>
            <person name="Jacobs-Sera D."/>
            <person name="Hendrix R.W."/>
            <person name="Hatfull G.F."/>
        </authorList>
    </citation>
    <scope>NUCLEOTIDE SEQUENCE [LARGE SCALE GENOMIC DNA]</scope>
    <source>
        <strain evidence="3 4">DSM 27648</strain>
    </source>
</reference>
<feature type="chain" id="PRO_5005466498" evidence="2">
    <location>
        <begin position="28"/>
        <end position="278"/>
    </location>
</feature>
<organism evidence="3 4">
    <name type="scientific">Labilithrix luteola</name>
    <dbReference type="NCBI Taxonomy" id="1391654"/>
    <lineage>
        <taxon>Bacteria</taxon>
        <taxon>Pseudomonadati</taxon>
        <taxon>Myxococcota</taxon>
        <taxon>Polyangia</taxon>
        <taxon>Polyangiales</taxon>
        <taxon>Labilitrichaceae</taxon>
        <taxon>Labilithrix</taxon>
    </lineage>
</organism>
<feature type="compositionally biased region" description="Pro residues" evidence="1">
    <location>
        <begin position="191"/>
        <end position="203"/>
    </location>
</feature>
<dbReference type="OrthoDB" id="9775889at2"/>
<dbReference type="EMBL" id="CP012333">
    <property type="protein sequence ID" value="AKU98698.1"/>
    <property type="molecule type" value="Genomic_DNA"/>
</dbReference>
<dbReference type="GO" id="GO:0005737">
    <property type="term" value="C:cytoplasm"/>
    <property type="evidence" value="ECO:0007669"/>
    <property type="project" value="TreeGrafter"/>
</dbReference>
<keyword evidence="3" id="KW-0575">Peroxidase</keyword>
<feature type="region of interest" description="Disordered" evidence="1">
    <location>
        <begin position="176"/>
        <end position="206"/>
    </location>
</feature>
<dbReference type="Gene3D" id="2.80.10.50">
    <property type="match status" value="1"/>
</dbReference>
<dbReference type="GO" id="GO:0004601">
    <property type="term" value="F:peroxidase activity"/>
    <property type="evidence" value="ECO:0007669"/>
    <property type="project" value="UniProtKB-KW"/>
</dbReference>
<dbReference type="PANTHER" id="PTHR10551:SF9">
    <property type="entry name" value="FASCIN-2"/>
    <property type="match status" value="1"/>
</dbReference>
<protein>
    <submittedName>
        <fullName evidence="3">PPOD2 peroxidase-like</fullName>
    </submittedName>
</protein>
<dbReference type="SUPFAM" id="SSF50405">
    <property type="entry name" value="Actin-crosslinking proteins"/>
    <property type="match status" value="1"/>
</dbReference>
<proteinExistence type="predicted"/>
<evidence type="ECO:0000256" key="2">
    <source>
        <dbReference type="SAM" id="SignalP"/>
    </source>
</evidence>
<feature type="signal peptide" evidence="2">
    <location>
        <begin position="1"/>
        <end position="27"/>
    </location>
</feature>
<dbReference type="GO" id="GO:0007163">
    <property type="term" value="P:establishment or maintenance of cell polarity"/>
    <property type="evidence" value="ECO:0007669"/>
    <property type="project" value="TreeGrafter"/>
</dbReference>
<sequence length="278" mass="29679">MKRKITHAAALALLVAIVGVGTLPAERADAQGATGSVYILNFRAYNGQFVVAEWGGGREVKADRNAAGDWERFVVIDLNGGDLVSGDKVHVRAQNKKYVVAENGMVKANRDAAGTWETFTITKVGGSGPLHSNDKINLRAWDGRYVVAERGGGAEVKADRTKAAEWETFTVTVRNRLTTDPSPLGTTWSPSAPPPPPAPPLPPDGYTLVGQPGCDIYGDPSSSASSLGFDSAGYYCCKMAQGSSSARCGNDHHEYPANCMQYAPYGQLLQPYGCVRRN</sequence>
<dbReference type="AlphaFoldDB" id="A0A0K1PYU5"/>
<dbReference type="InterPro" id="IPR010431">
    <property type="entry name" value="Fascin"/>
</dbReference>
<evidence type="ECO:0000256" key="1">
    <source>
        <dbReference type="SAM" id="MobiDB-lite"/>
    </source>
</evidence>